<dbReference type="InterPro" id="IPR051325">
    <property type="entry name" value="Nudix_hydrolase_domain"/>
</dbReference>
<organism evidence="3 4">
    <name type="scientific">Micromonospora kangleipakensis</name>
    <dbReference type="NCBI Taxonomy" id="1077942"/>
    <lineage>
        <taxon>Bacteria</taxon>
        <taxon>Bacillati</taxon>
        <taxon>Actinomycetota</taxon>
        <taxon>Actinomycetes</taxon>
        <taxon>Micromonosporales</taxon>
        <taxon>Micromonosporaceae</taxon>
        <taxon>Micromonospora</taxon>
    </lineage>
</organism>
<protein>
    <submittedName>
        <fullName evidence="3">ADP-ribose pyrophosphatase YjhB (NUDIX family)</fullName>
    </submittedName>
</protein>
<keyword evidence="4" id="KW-1185">Reference proteome</keyword>
<dbReference type="Pfam" id="PF00293">
    <property type="entry name" value="NUDIX"/>
    <property type="match status" value="1"/>
</dbReference>
<sequence>MRVEAEIRELVEALTPVDELAARHRAECLAWLAGTDDIFRREKPRTPSPHLVAYFLLHDEADGSVLLVDHRKAGLWLPSGGHVEPGEHPAETVRREVVEELGVPAVFAPRFGERPAFLTVTDTVGAPEERHTDVSLWFVLSGSRDQKLIPDPGEFRGVRWWTPQEVAADRSRCEPHLGRMLAGLAA</sequence>
<comment type="caution">
    <text evidence="3">The sequence shown here is derived from an EMBL/GenBank/DDBJ whole genome shotgun (WGS) entry which is preliminary data.</text>
</comment>
<feature type="domain" description="Nudix hydrolase" evidence="2">
    <location>
        <begin position="48"/>
        <end position="186"/>
    </location>
</feature>
<dbReference type="Proteomes" id="UP000294114">
    <property type="component" value="Unassembled WGS sequence"/>
</dbReference>
<evidence type="ECO:0000259" key="2">
    <source>
        <dbReference type="PROSITE" id="PS51462"/>
    </source>
</evidence>
<name>A0A4Q8B4Q6_9ACTN</name>
<dbReference type="PANTHER" id="PTHR21340:SF0">
    <property type="entry name" value="BIS(5'-NUCLEOSYL)-TETRAPHOSPHATASE [ASYMMETRICAL]"/>
    <property type="match status" value="1"/>
</dbReference>
<dbReference type="GO" id="GO:0006754">
    <property type="term" value="P:ATP biosynthetic process"/>
    <property type="evidence" value="ECO:0007669"/>
    <property type="project" value="TreeGrafter"/>
</dbReference>
<dbReference type="CDD" id="cd03674">
    <property type="entry name" value="NUDIX_Hydrolase"/>
    <property type="match status" value="1"/>
</dbReference>
<dbReference type="RefSeq" id="WP_242623942.1">
    <property type="nucleotide sequence ID" value="NZ_SHLD01000001.1"/>
</dbReference>
<evidence type="ECO:0000256" key="1">
    <source>
        <dbReference type="ARBA" id="ARBA00022801"/>
    </source>
</evidence>
<dbReference type="InterPro" id="IPR020084">
    <property type="entry name" value="NUDIX_hydrolase_CS"/>
</dbReference>
<dbReference type="PROSITE" id="PS00893">
    <property type="entry name" value="NUDIX_BOX"/>
    <property type="match status" value="1"/>
</dbReference>
<dbReference type="GO" id="GO:0004081">
    <property type="term" value="F:bis(5'-nucleosyl)-tetraphosphatase (asymmetrical) activity"/>
    <property type="evidence" value="ECO:0007669"/>
    <property type="project" value="TreeGrafter"/>
</dbReference>
<dbReference type="SUPFAM" id="SSF55811">
    <property type="entry name" value="Nudix"/>
    <property type="match status" value="1"/>
</dbReference>
<evidence type="ECO:0000313" key="4">
    <source>
        <dbReference type="Proteomes" id="UP000294114"/>
    </source>
</evidence>
<gene>
    <name evidence="3" type="ORF">EV384_0911</name>
</gene>
<dbReference type="InterPro" id="IPR000086">
    <property type="entry name" value="NUDIX_hydrolase_dom"/>
</dbReference>
<evidence type="ECO:0000313" key="3">
    <source>
        <dbReference type="EMBL" id="RZU72540.1"/>
    </source>
</evidence>
<dbReference type="Gene3D" id="3.90.79.10">
    <property type="entry name" value="Nucleoside Triphosphate Pyrophosphohydrolase"/>
    <property type="match status" value="1"/>
</dbReference>
<reference evidence="3 4" key="1">
    <citation type="submission" date="2019-02" db="EMBL/GenBank/DDBJ databases">
        <title>Sequencing the genomes of 1000 actinobacteria strains.</title>
        <authorList>
            <person name="Klenk H.-P."/>
        </authorList>
    </citation>
    <scope>NUCLEOTIDE SEQUENCE [LARGE SCALE GENOMIC DNA]</scope>
    <source>
        <strain evidence="3 4">DSM 45612</strain>
    </source>
</reference>
<proteinExistence type="predicted"/>
<dbReference type="EMBL" id="SHLD01000001">
    <property type="protein sequence ID" value="RZU72540.1"/>
    <property type="molecule type" value="Genomic_DNA"/>
</dbReference>
<accession>A0A4Q8B4Q6</accession>
<dbReference type="PANTHER" id="PTHR21340">
    <property type="entry name" value="DIADENOSINE 5,5-P1,P4-TETRAPHOSPHATE PYROPHOSPHOHYDROLASE MUTT"/>
    <property type="match status" value="1"/>
</dbReference>
<dbReference type="InterPro" id="IPR015797">
    <property type="entry name" value="NUDIX_hydrolase-like_dom_sf"/>
</dbReference>
<dbReference type="GO" id="GO:0006167">
    <property type="term" value="P:AMP biosynthetic process"/>
    <property type="evidence" value="ECO:0007669"/>
    <property type="project" value="TreeGrafter"/>
</dbReference>
<dbReference type="PROSITE" id="PS51462">
    <property type="entry name" value="NUDIX"/>
    <property type="match status" value="1"/>
</dbReference>
<keyword evidence="1" id="KW-0378">Hydrolase</keyword>
<dbReference type="AlphaFoldDB" id="A0A4Q8B4Q6"/>